<evidence type="ECO:0000313" key="2">
    <source>
        <dbReference type="EMBL" id="CAD7407592.1"/>
    </source>
</evidence>
<sequence>MASAGCWIAVWSCTARVEAGVLVTGCHSYLPRNIQLGPGCCWNYEPPELTELDTLLSRGRDFKLKKYSLDLDGMSCLCSLFSGNKEQCVGEPFENFYAELRALATPYEFGDQEDKLLRAQIILGVNSILVMFNPPVKFPPVVGISQTELI</sequence>
<dbReference type="AlphaFoldDB" id="A0A7R9D5X2"/>
<dbReference type="EMBL" id="OC320237">
    <property type="protein sequence ID" value="CAD7407592.1"/>
    <property type="molecule type" value="Genomic_DNA"/>
</dbReference>
<proteinExistence type="predicted"/>
<keyword evidence="1" id="KW-0732">Signal</keyword>
<evidence type="ECO:0000256" key="1">
    <source>
        <dbReference type="SAM" id="SignalP"/>
    </source>
</evidence>
<feature type="chain" id="PRO_5031276334" evidence="1">
    <location>
        <begin position="20"/>
        <end position="150"/>
    </location>
</feature>
<reference evidence="2" key="1">
    <citation type="submission" date="2020-11" db="EMBL/GenBank/DDBJ databases">
        <authorList>
            <person name="Tran Van P."/>
        </authorList>
    </citation>
    <scope>NUCLEOTIDE SEQUENCE</scope>
</reference>
<feature type="signal peptide" evidence="1">
    <location>
        <begin position="1"/>
        <end position="19"/>
    </location>
</feature>
<gene>
    <name evidence="2" type="ORF">TCEB3V08_LOCUS9094</name>
</gene>
<protein>
    <submittedName>
        <fullName evidence="2">Uncharacterized protein</fullName>
    </submittedName>
</protein>
<accession>A0A7R9D5X2</accession>
<organism evidence="2">
    <name type="scientific">Timema cristinae</name>
    <name type="common">Walking stick</name>
    <dbReference type="NCBI Taxonomy" id="61476"/>
    <lineage>
        <taxon>Eukaryota</taxon>
        <taxon>Metazoa</taxon>
        <taxon>Ecdysozoa</taxon>
        <taxon>Arthropoda</taxon>
        <taxon>Hexapoda</taxon>
        <taxon>Insecta</taxon>
        <taxon>Pterygota</taxon>
        <taxon>Neoptera</taxon>
        <taxon>Polyneoptera</taxon>
        <taxon>Phasmatodea</taxon>
        <taxon>Timematodea</taxon>
        <taxon>Timematoidea</taxon>
        <taxon>Timematidae</taxon>
        <taxon>Timema</taxon>
    </lineage>
</organism>
<name>A0A7R9D5X2_TIMCR</name>